<keyword evidence="2" id="KW-1185">Reference proteome</keyword>
<feature type="non-terminal residue" evidence="1">
    <location>
        <position position="1"/>
    </location>
</feature>
<organism evidence="1 2">
    <name type="scientific">Rotaria magnacalcarata</name>
    <dbReference type="NCBI Taxonomy" id="392030"/>
    <lineage>
        <taxon>Eukaryota</taxon>
        <taxon>Metazoa</taxon>
        <taxon>Spiralia</taxon>
        <taxon>Gnathifera</taxon>
        <taxon>Rotifera</taxon>
        <taxon>Eurotatoria</taxon>
        <taxon>Bdelloidea</taxon>
        <taxon>Philodinida</taxon>
        <taxon>Philodinidae</taxon>
        <taxon>Rotaria</taxon>
    </lineage>
</organism>
<sequence>RELLVIEKFIRQLFSDRCQLTYLRLDIGNEFRFGSIHKCLASYSHLSSNFTQRQFPSCCVTLRRLYIRLNQACFLENLIEHVPNLEKLLVKFHSSLNNASSLSSNVEILKQSNGNWFHKVPKLRYFTLKTFIYTDLEFIYLKWLLNNFNYVEKLKLHLKSDEIIETKSKNIWKSFIDANFIRQYCLPDIIINLKDFYFYICRQCQLTISDIENITNSFKIHPFFIAHQWTNVKCLFDPIMSYQHLFSSFTKMLEFSNNFV</sequence>
<evidence type="ECO:0000313" key="2">
    <source>
        <dbReference type="Proteomes" id="UP000663866"/>
    </source>
</evidence>
<proteinExistence type="predicted"/>
<protein>
    <submittedName>
        <fullName evidence="1">Uncharacterized protein</fullName>
    </submittedName>
</protein>
<accession>A0A820RLF6</accession>
<dbReference type="EMBL" id="CAJOBG010044542">
    <property type="protein sequence ID" value="CAF4437083.1"/>
    <property type="molecule type" value="Genomic_DNA"/>
</dbReference>
<evidence type="ECO:0000313" key="1">
    <source>
        <dbReference type="EMBL" id="CAF4437083.1"/>
    </source>
</evidence>
<dbReference type="Proteomes" id="UP000663866">
    <property type="component" value="Unassembled WGS sequence"/>
</dbReference>
<comment type="caution">
    <text evidence="1">The sequence shown here is derived from an EMBL/GenBank/DDBJ whole genome shotgun (WGS) entry which is preliminary data.</text>
</comment>
<reference evidence="1" key="1">
    <citation type="submission" date="2021-02" db="EMBL/GenBank/DDBJ databases">
        <authorList>
            <person name="Nowell W R."/>
        </authorList>
    </citation>
    <scope>NUCLEOTIDE SEQUENCE</scope>
</reference>
<dbReference type="AlphaFoldDB" id="A0A820RLF6"/>
<name>A0A820RLF6_9BILA</name>
<gene>
    <name evidence="1" type="ORF">OVN521_LOCUS37065</name>
</gene>